<comment type="caution">
    <text evidence="2">The sequence shown here is derived from an EMBL/GenBank/DDBJ whole genome shotgun (WGS) entry which is preliminary data.</text>
</comment>
<dbReference type="Proteomes" id="UP000298284">
    <property type="component" value="Unassembled WGS sequence"/>
</dbReference>
<keyword evidence="1" id="KW-0812">Transmembrane</keyword>
<dbReference type="EMBL" id="SRKZ01000007">
    <property type="protein sequence ID" value="TGD77935.1"/>
    <property type="molecule type" value="Genomic_DNA"/>
</dbReference>
<gene>
    <name evidence="2" type="ORF">EU557_21840</name>
</gene>
<dbReference type="AlphaFoldDB" id="A0A4Z0MFD2"/>
<accession>A0A4Z0MFD2</accession>
<name>A0A4Z0MFD2_9BACT</name>
<dbReference type="OrthoDB" id="880653at2"/>
<dbReference type="InterPro" id="IPR011990">
    <property type="entry name" value="TPR-like_helical_dom_sf"/>
</dbReference>
<evidence type="ECO:0000313" key="3">
    <source>
        <dbReference type="Proteomes" id="UP000298284"/>
    </source>
</evidence>
<keyword evidence="1" id="KW-0472">Membrane</keyword>
<dbReference type="RefSeq" id="WP_135532608.1">
    <property type="nucleotide sequence ID" value="NZ_SRKZ01000007.1"/>
</dbReference>
<sequence length="268" mass="30298">MAPSAPDLRPYLEELERFADGQMTVAEQAAFEQRLEQDAALAQAFLTYEQLTADVRWVAGHETLRLRLESLDRRLTQRDVALSRIKQQQRKTQKRWGLIASVAGVALLALWLLLRPSTSSVEETWAQYYVPDAGLPAAVINEERRPLLAEAMREYKEGRYPTALFTLRRVPTSNLGQDTLLYYTGIFLLSQSKQDTEKAQDAQTFLRKVTQQSGSGLAPKAQYHLGMAYWFAKQPQQARAALQTVANDASNPYQQAARRILQTNGIAR</sequence>
<keyword evidence="3" id="KW-1185">Reference proteome</keyword>
<evidence type="ECO:0000256" key="1">
    <source>
        <dbReference type="SAM" id="Phobius"/>
    </source>
</evidence>
<proteinExistence type="predicted"/>
<dbReference type="SUPFAM" id="SSF48452">
    <property type="entry name" value="TPR-like"/>
    <property type="match status" value="1"/>
</dbReference>
<reference evidence="2 3" key="1">
    <citation type="submission" date="2019-04" db="EMBL/GenBank/DDBJ databases">
        <authorList>
            <person name="Feng G."/>
            <person name="Zhang J."/>
            <person name="Zhu H."/>
        </authorList>
    </citation>
    <scope>NUCLEOTIDE SEQUENCE [LARGE SCALE GENOMIC DNA]</scope>
    <source>
        <strain evidence="2 3">JCM 19491</strain>
    </source>
</reference>
<feature type="transmembrane region" description="Helical" evidence="1">
    <location>
        <begin position="96"/>
        <end position="114"/>
    </location>
</feature>
<organism evidence="2 3">
    <name type="scientific">Hymenobacter wooponensis</name>
    <dbReference type="NCBI Taxonomy" id="1525360"/>
    <lineage>
        <taxon>Bacteria</taxon>
        <taxon>Pseudomonadati</taxon>
        <taxon>Bacteroidota</taxon>
        <taxon>Cytophagia</taxon>
        <taxon>Cytophagales</taxon>
        <taxon>Hymenobacteraceae</taxon>
        <taxon>Hymenobacter</taxon>
    </lineage>
</organism>
<protein>
    <recommendedName>
        <fullName evidence="4">Tetratricopeptide repeat protein</fullName>
    </recommendedName>
</protein>
<evidence type="ECO:0008006" key="4">
    <source>
        <dbReference type="Google" id="ProtNLM"/>
    </source>
</evidence>
<keyword evidence="1" id="KW-1133">Transmembrane helix</keyword>
<dbReference type="Gene3D" id="1.25.40.10">
    <property type="entry name" value="Tetratricopeptide repeat domain"/>
    <property type="match status" value="1"/>
</dbReference>
<evidence type="ECO:0000313" key="2">
    <source>
        <dbReference type="EMBL" id="TGD77935.1"/>
    </source>
</evidence>